<dbReference type="InterPro" id="IPR011006">
    <property type="entry name" value="CheY-like_superfamily"/>
</dbReference>
<dbReference type="InterPro" id="IPR016032">
    <property type="entry name" value="Sig_transdc_resp-reg_C-effctor"/>
</dbReference>
<evidence type="ECO:0000256" key="1">
    <source>
        <dbReference type="ARBA" id="ARBA00022553"/>
    </source>
</evidence>
<dbReference type="GO" id="GO:0000976">
    <property type="term" value="F:transcription cis-regulatory region binding"/>
    <property type="evidence" value="ECO:0007669"/>
    <property type="project" value="TreeGrafter"/>
</dbReference>
<dbReference type="InterPro" id="IPR036388">
    <property type="entry name" value="WH-like_DNA-bd_sf"/>
</dbReference>
<dbReference type="CDD" id="cd17574">
    <property type="entry name" value="REC_OmpR"/>
    <property type="match status" value="1"/>
</dbReference>
<protein>
    <submittedName>
        <fullName evidence="8">Unannotated protein</fullName>
    </submittedName>
</protein>
<proteinExistence type="predicted"/>
<dbReference type="Pfam" id="PF00072">
    <property type="entry name" value="Response_reg"/>
    <property type="match status" value="1"/>
</dbReference>
<dbReference type="PROSITE" id="PS50110">
    <property type="entry name" value="RESPONSE_REGULATORY"/>
    <property type="match status" value="1"/>
</dbReference>
<dbReference type="SMART" id="SM00448">
    <property type="entry name" value="REC"/>
    <property type="match status" value="1"/>
</dbReference>
<dbReference type="PROSITE" id="PS51755">
    <property type="entry name" value="OMPR_PHOB"/>
    <property type="match status" value="1"/>
</dbReference>
<keyword evidence="3" id="KW-0805">Transcription regulation</keyword>
<dbReference type="AlphaFoldDB" id="A0A6J6WV44"/>
<evidence type="ECO:0000256" key="4">
    <source>
        <dbReference type="ARBA" id="ARBA00023125"/>
    </source>
</evidence>
<gene>
    <name evidence="8" type="ORF">UFOPK2992_00133</name>
</gene>
<sequence length="228" mass="25484">MRSLLLVEDDVRISQPLARMLRAEGFDVRHCDTGETALHAVGEALPDLVLLDLSLPDIDGLEICRRLRALHPSLPIVMLTARNEEVEVVVGLDAGADDYITKPFRVAELTARIRARLRASQAGGPAMHDVDQIGQLRLDRAARRAWFGDDELGLSPKEFDLLVLLATHHGETLRREAIMTEVWDENWWGSTRTLDTHVATLRRKIGDTGDPPERIITVRGIGFRYEAG</sequence>
<reference evidence="8" key="1">
    <citation type="submission" date="2020-05" db="EMBL/GenBank/DDBJ databases">
        <authorList>
            <person name="Chiriac C."/>
            <person name="Salcher M."/>
            <person name="Ghai R."/>
            <person name="Kavagutti S V."/>
        </authorList>
    </citation>
    <scope>NUCLEOTIDE SEQUENCE</scope>
</reference>
<evidence type="ECO:0000259" key="7">
    <source>
        <dbReference type="PROSITE" id="PS51755"/>
    </source>
</evidence>
<dbReference type="InterPro" id="IPR001789">
    <property type="entry name" value="Sig_transdc_resp-reg_receiver"/>
</dbReference>
<evidence type="ECO:0000313" key="8">
    <source>
        <dbReference type="EMBL" id="CAB4787086.1"/>
    </source>
</evidence>
<feature type="domain" description="OmpR/PhoB-type" evidence="7">
    <location>
        <begin position="128"/>
        <end position="227"/>
    </location>
</feature>
<evidence type="ECO:0000256" key="3">
    <source>
        <dbReference type="ARBA" id="ARBA00023015"/>
    </source>
</evidence>
<keyword evidence="2" id="KW-0902">Two-component regulatory system</keyword>
<keyword evidence="5" id="KW-0804">Transcription</keyword>
<dbReference type="PANTHER" id="PTHR48111:SF40">
    <property type="entry name" value="PHOSPHATE REGULON TRANSCRIPTIONAL REGULATORY PROTEIN PHOB"/>
    <property type="match status" value="1"/>
</dbReference>
<keyword evidence="4" id="KW-0238">DNA-binding</keyword>
<organism evidence="8">
    <name type="scientific">freshwater metagenome</name>
    <dbReference type="NCBI Taxonomy" id="449393"/>
    <lineage>
        <taxon>unclassified sequences</taxon>
        <taxon>metagenomes</taxon>
        <taxon>ecological metagenomes</taxon>
    </lineage>
</organism>
<keyword evidence="1" id="KW-0597">Phosphoprotein</keyword>
<evidence type="ECO:0000259" key="6">
    <source>
        <dbReference type="PROSITE" id="PS50110"/>
    </source>
</evidence>
<dbReference type="EMBL" id="CAFAAI010000009">
    <property type="protein sequence ID" value="CAB4787086.1"/>
    <property type="molecule type" value="Genomic_DNA"/>
</dbReference>
<dbReference type="PANTHER" id="PTHR48111">
    <property type="entry name" value="REGULATOR OF RPOS"/>
    <property type="match status" value="1"/>
</dbReference>
<accession>A0A6J6WV44</accession>
<feature type="domain" description="Response regulatory" evidence="6">
    <location>
        <begin position="3"/>
        <end position="117"/>
    </location>
</feature>
<dbReference type="Gene3D" id="3.40.50.2300">
    <property type="match status" value="1"/>
</dbReference>
<dbReference type="SUPFAM" id="SSF52172">
    <property type="entry name" value="CheY-like"/>
    <property type="match status" value="1"/>
</dbReference>
<dbReference type="SMART" id="SM00862">
    <property type="entry name" value="Trans_reg_C"/>
    <property type="match status" value="1"/>
</dbReference>
<dbReference type="GO" id="GO:0006355">
    <property type="term" value="P:regulation of DNA-templated transcription"/>
    <property type="evidence" value="ECO:0007669"/>
    <property type="project" value="InterPro"/>
</dbReference>
<name>A0A6J6WV44_9ZZZZ</name>
<dbReference type="GO" id="GO:0005829">
    <property type="term" value="C:cytosol"/>
    <property type="evidence" value="ECO:0007669"/>
    <property type="project" value="TreeGrafter"/>
</dbReference>
<dbReference type="SUPFAM" id="SSF46894">
    <property type="entry name" value="C-terminal effector domain of the bipartite response regulators"/>
    <property type="match status" value="1"/>
</dbReference>
<dbReference type="Pfam" id="PF00486">
    <property type="entry name" value="Trans_reg_C"/>
    <property type="match status" value="1"/>
</dbReference>
<dbReference type="InterPro" id="IPR001867">
    <property type="entry name" value="OmpR/PhoB-type_DNA-bd"/>
</dbReference>
<dbReference type="Gene3D" id="1.10.10.10">
    <property type="entry name" value="Winged helix-like DNA-binding domain superfamily/Winged helix DNA-binding domain"/>
    <property type="match status" value="1"/>
</dbReference>
<dbReference type="InterPro" id="IPR039420">
    <property type="entry name" value="WalR-like"/>
</dbReference>
<dbReference type="GO" id="GO:0032993">
    <property type="term" value="C:protein-DNA complex"/>
    <property type="evidence" value="ECO:0007669"/>
    <property type="project" value="TreeGrafter"/>
</dbReference>
<dbReference type="Gene3D" id="6.10.250.690">
    <property type="match status" value="1"/>
</dbReference>
<dbReference type="CDD" id="cd00383">
    <property type="entry name" value="trans_reg_C"/>
    <property type="match status" value="1"/>
</dbReference>
<dbReference type="FunFam" id="3.40.50.2300:FF:000001">
    <property type="entry name" value="DNA-binding response regulator PhoB"/>
    <property type="match status" value="1"/>
</dbReference>
<evidence type="ECO:0000256" key="2">
    <source>
        <dbReference type="ARBA" id="ARBA00023012"/>
    </source>
</evidence>
<evidence type="ECO:0000256" key="5">
    <source>
        <dbReference type="ARBA" id="ARBA00023163"/>
    </source>
</evidence>
<dbReference type="GO" id="GO:0000156">
    <property type="term" value="F:phosphorelay response regulator activity"/>
    <property type="evidence" value="ECO:0007669"/>
    <property type="project" value="TreeGrafter"/>
</dbReference>